<dbReference type="PROSITE" id="PS50297">
    <property type="entry name" value="ANK_REP_REGION"/>
    <property type="match status" value="1"/>
</dbReference>
<dbReference type="InterPro" id="IPR002110">
    <property type="entry name" value="Ankyrin_rpt"/>
</dbReference>
<name>A0AAJ0DEK2_9PEZI</name>
<dbReference type="SUPFAM" id="SSF48403">
    <property type="entry name" value="Ankyrin repeat"/>
    <property type="match status" value="1"/>
</dbReference>
<dbReference type="EMBL" id="JAWDJX010000045">
    <property type="protein sequence ID" value="KAK3048747.1"/>
    <property type="molecule type" value="Genomic_DNA"/>
</dbReference>
<feature type="repeat" description="ANK" evidence="3">
    <location>
        <begin position="441"/>
        <end position="473"/>
    </location>
</feature>
<dbReference type="Pfam" id="PF12796">
    <property type="entry name" value="Ank_2"/>
    <property type="match status" value="2"/>
</dbReference>
<dbReference type="PANTHER" id="PTHR24198">
    <property type="entry name" value="ANKYRIN REPEAT AND PROTEIN KINASE DOMAIN-CONTAINING PROTEIN"/>
    <property type="match status" value="1"/>
</dbReference>
<reference evidence="4" key="1">
    <citation type="submission" date="2023-04" db="EMBL/GenBank/DDBJ databases">
        <title>Black Yeasts Isolated from many extreme environments.</title>
        <authorList>
            <person name="Coleine C."/>
            <person name="Stajich J.E."/>
            <person name="Selbmann L."/>
        </authorList>
    </citation>
    <scope>NUCLEOTIDE SEQUENCE</scope>
    <source>
        <strain evidence="4">CCFEE 5312</strain>
    </source>
</reference>
<evidence type="ECO:0000256" key="3">
    <source>
        <dbReference type="PROSITE-ProRule" id="PRU00023"/>
    </source>
</evidence>
<evidence type="ECO:0000256" key="1">
    <source>
        <dbReference type="ARBA" id="ARBA00022737"/>
    </source>
</evidence>
<feature type="repeat" description="ANK" evidence="3">
    <location>
        <begin position="474"/>
        <end position="501"/>
    </location>
</feature>
<dbReference type="PROSITE" id="PS50088">
    <property type="entry name" value="ANK_REPEAT"/>
    <property type="match status" value="3"/>
</dbReference>
<comment type="caution">
    <text evidence="4">The sequence shown here is derived from an EMBL/GenBank/DDBJ whole genome shotgun (WGS) entry which is preliminary data.</text>
</comment>
<accession>A0AAJ0DEK2</accession>
<dbReference type="SMART" id="SM00248">
    <property type="entry name" value="ANK"/>
    <property type="match status" value="5"/>
</dbReference>
<keyword evidence="5" id="KW-1185">Reference proteome</keyword>
<evidence type="ECO:0000313" key="4">
    <source>
        <dbReference type="EMBL" id="KAK3048747.1"/>
    </source>
</evidence>
<dbReference type="Proteomes" id="UP001271007">
    <property type="component" value="Unassembled WGS sequence"/>
</dbReference>
<evidence type="ECO:0000313" key="5">
    <source>
        <dbReference type="Proteomes" id="UP001271007"/>
    </source>
</evidence>
<sequence length="725" mass="80719">MADPLSIAASAIAVATLAAQVTTTLSKLRTLYELPGRLQALHNEVTDLEVVLRQIGLIVKERDLPYKKSRHGALQNTLQRGNTKLVELNAVIQRLEKSCVGGGKRYLFRAKAWWLEQPRLQALQEELRTIKATPNVMPGATHSQDMMRVQLDLQSVSMITLEVSEKQTLQRDDITQTVQHTQQRVEERLDALEHMLRAQFMRLQHVPSDRHTTLPVKANGISIRARQYTGVLCEKHCKCSCHLSQELHTPGLLSPVIGQLFVGYAGLPGSQNCDDGRCKRRQAPFISVDYWFPLWFLAHIIRFILAYQPFAGPQVQLRSLRRIPDSAQAIEFALSGNIEGIKSLLINGLASLDDVSTTRKYTMLMAMIPLHDPPVESGTFSYGARSRTPDQQTVRRLLDRSDYVDEHDFPLVHRIVLEMSFQSLDEELKDNPYAVFNTDGEGRTALFWAAARGKELALKTLLRHGADPCVMDKNGATPLYVAAECAEASAVRCVRILLEAGGMPDPIAPEGVPRRSPPLLCAACHSRDPLVVRTLLDFGANVNARGPDGETPLLATARSKKLPHTLLLMEYGADLDAHSNDGKTALTRATVHNNYPVLQILLDLWYMYSACPRLAAPNLLGVIAEYADVETMRIFASSEHLRLRGDRSYMLAAMASDQVRRRPDTSEELITALDELLYSFGLEQTETNSDQALEKGLVENGRGTGSLSDPDEIEVFQDAIEKIVL</sequence>
<keyword evidence="1" id="KW-0677">Repeat</keyword>
<dbReference type="Gene3D" id="1.25.40.20">
    <property type="entry name" value="Ankyrin repeat-containing domain"/>
    <property type="match status" value="2"/>
</dbReference>
<keyword evidence="2 3" id="KW-0040">ANK repeat</keyword>
<dbReference type="AlphaFoldDB" id="A0AAJ0DEK2"/>
<protein>
    <recommendedName>
        <fullName evidence="6">Ankyrin repeat protein</fullName>
    </recommendedName>
</protein>
<gene>
    <name evidence="4" type="ORF">LTR09_009859</name>
</gene>
<dbReference type="PANTHER" id="PTHR24198:SF193">
    <property type="match status" value="1"/>
</dbReference>
<dbReference type="InterPro" id="IPR036770">
    <property type="entry name" value="Ankyrin_rpt-contain_sf"/>
</dbReference>
<feature type="repeat" description="ANK" evidence="3">
    <location>
        <begin position="548"/>
        <end position="580"/>
    </location>
</feature>
<evidence type="ECO:0000256" key="2">
    <source>
        <dbReference type="ARBA" id="ARBA00023043"/>
    </source>
</evidence>
<evidence type="ECO:0008006" key="6">
    <source>
        <dbReference type="Google" id="ProtNLM"/>
    </source>
</evidence>
<organism evidence="4 5">
    <name type="scientific">Extremus antarcticus</name>
    <dbReference type="NCBI Taxonomy" id="702011"/>
    <lineage>
        <taxon>Eukaryota</taxon>
        <taxon>Fungi</taxon>
        <taxon>Dikarya</taxon>
        <taxon>Ascomycota</taxon>
        <taxon>Pezizomycotina</taxon>
        <taxon>Dothideomycetes</taxon>
        <taxon>Dothideomycetidae</taxon>
        <taxon>Mycosphaerellales</taxon>
        <taxon>Extremaceae</taxon>
        <taxon>Extremus</taxon>
    </lineage>
</organism>
<proteinExistence type="predicted"/>